<sequence length="52" mass="5531">MNTLHPSPTLPLSRGGSKIFLNFPPCQGGIEGGHILIRAGGLGICQKSRQFQ</sequence>
<evidence type="ECO:0000313" key="2">
    <source>
        <dbReference type="Proteomes" id="UP000010471"/>
    </source>
</evidence>
<organism evidence="1 2">
    <name type="scientific">Allocoleopsis franciscana PCC 7113</name>
    <dbReference type="NCBI Taxonomy" id="1173027"/>
    <lineage>
        <taxon>Bacteria</taxon>
        <taxon>Bacillati</taxon>
        <taxon>Cyanobacteriota</taxon>
        <taxon>Cyanophyceae</taxon>
        <taxon>Coleofasciculales</taxon>
        <taxon>Coleofasciculaceae</taxon>
        <taxon>Allocoleopsis</taxon>
        <taxon>Allocoleopsis franciscana</taxon>
    </lineage>
</organism>
<name>K9WLB3_9CYAN</name>
<evidence type="ECO:0000313" key="1">
    <source>
        <dbReference type="EMBL" id="AFZ20332.1"/>
    </source>
</evidence>
<dbReference type="Proteomes" id="UP000010471">
    <property type="component" value="Chromosome"/>
</dbReference>
<gene>
    <name evidence="1" type="ORF">Mic7113_4659</name>
</gene>
<dbReference type="KEGG" id="mic:Mic7113_4659"/>
<dbReference type="EMBL" id="CP003630">
    <property type="protein sequence ID" value="AFZ20332.1"/>
    <property type="molecule type" value="Genomic_DNA"/>
</dbReference>
<reference evidence="1 2" key="1">
    <citation type="submission" date="2012-06" db="EMBL/GenBank/DDBJ databases">
        <title>Finished chromosome of genome of Microcoleus sp. PCC 7113.</title>
        <authorList>
            <consortium name="US DOE Joint Genome Institute"/>
            <person name="Gugger M."/>
            <person name="Coursin T."/>
            <person name="Rippka R."/>
            <person name="Tandeau De Marsac N."/>
            <person name="Huntemann M."/>
            <person name="Wei C.-L."/>
            <person name="Han J."/>
            <person name="Detter J.C."/>
            <person name="Han C."/>
            <person name="Tapia R."/>
            <person name="Chen A."/>
            <person name="Kyrpides N."/>
            <person name="Mavromatis K."/>
            <person name="Markowitz V."/>
            <person name="Szeto E."/>
            <person name="Ivanova N."/>
            <person name="Pagani I."/>
            <person name="Pati A."/>
            <person name="Goodwin L."/>
            <person name="Nordberg H.P."/>
            <person name="Cantor M.N."/>
            <person name="Hua S.X."/>
            <person name="Woyke T."/>
            <person name="Kerfeld C.A."/>
        </authorList>
    </citation>
    <scope>NUCLEOTIDE SEQUENCE [LARGE SCALE GENOMIC DNA]</scope>
    <source>
        <strain evidence="1 2">PCC 7113</strain>
    </source>
</reference>
<protein>
    <submittedName>
        <fullName evidence="1">Uncharacterized protein</fullName>
    </submittedName>
</protein>
<proteinExistence type="predicted"/>
<dbReference type="HOGENOM" id="CLU_3081884_0_0_3"/>
<keyword evidence="2" id="KW-1185">Reference proteome</keyword>
<dbReference type="STRING" id="1173027.Mic7113_4659"/>
<accession>K9WLB3</accession>
<dbReference type="AlphaFoldDB" id="K9WLB3"/>